<reference evidence="1" key="1">
    <citation type="journal article" date="2020" name="Nature">
        <title>Giant virus diversity and host interactions through global metagenomics.</title>
        <authorList>
            <person name="Schulz F."/>
            <person name="Roux S."/>
            <person name="Paez-Espino D."/>
            <person name="Jungbluth S."/>
            <person name="Walsh D.A."/>
            <person name="Denef V.J."/>
            <person name="McMahon K.D."/>
            <person name="Konstantinidis K.T."/>
            <person name="Eloe-Fadrosh E.A."/>
            <person name="Kyrpides N.C."/>
            <person name="Woyke T."/>
        </authorList>
    </citation>
    <scope>NUCLEOTIDE SEQUENCE</scope>
    <source>
        <strain evidence="1">GVMAG-S-1016704-121</strain>
    </source>
</reference>
<protein>
    <submittedName>
        <fullName evidence="1">Uncharacterized protein</fullName>
    </submittedName>
</protein>
<name>A0A6C0LW61_9ZZZZ</name>
<proteinExistence type="predicted"/>
<organism evidence="1">
    <name type="scientific">viral metagenome</name>
    <dbReference type="NCBI Taxonomy" id="1070528"/>
    <lineage>
        <taxon>unclassified sequences</taxon>
        <taxon>metagenomes</taxon>
        <taxon>organismal metagenomes</taxon>
    </lineage>
</organism>
<sequence length="112" mass="12152">MLDMTDNTYNVTEVEPVNTHILRCTLVNADSTIIIDINNELFPLSLGDTIEVSHTSPEYEVNYTTITNTTNKQLASAGGLLVEFTPSINAGTTFTIGLAKVTSNSSKRSKLV</sequence>
<evidence type="ECO:0000313" key="1">
    <source>
        <dbReference type="EMBL" id="QHU33472.1"/>
    </source>
</evidence>
<dbReference type="EMBL" id="MN740557">
    <property type="protein sequence ID" value="QHU33472.1"/>
    <property type="molecule type" value="Genomic_DNA"/>
</dbReference>
<dbReference type="AlphaFoldDB" id="A0A6C0LW61"/>
<accession>A0A6C0LW61</accession>